<keyword evidence="3" id="KW-1015">Disulfide bond</keyword>
<evidence type="ECO:0000313" key="8">
    <source>
        <dbReference type="Proteomes" id="UP001382935"/>
    </source>
</evidence>
<reference evidence="7 8" key="1">
    <citation type="submission" date="2024-02" db="EMBL/GenBank/DDBJ databases">
        <title>Full genome sequence of Sphingomonas kaistensis.</title>
        <authorList>
            <person name="Poletto B.L."/>
            <person name="Silva G."/>
            <person name="Galante D."/>
            <person name="Campos K.R."/>
            <person name="Santos M.B.N."/>
            <person name="Sacchi C.T."/>
        </authorList>
    </citation>
    <scope>NUCLEOTIDE SEQUENCE [LARGE SCALE GENOMIC DNA]</scope>
    <source>
        <strain evidence="7 8">MA4R</strain>
    </source>
</reference>
<evidence type="ECO:0000256" key="1">
    <source>
        <dbReference type="ARBA" id="ARBA00004196"/>
    </source>
</evidence>
<dbReference type="PROSITE" id="PS00194">
    <property type="entry name" value="THIOREDOXIN_1"/>
    <property type="match status" value="1"/>
</dbReference>
<keyword evidence="2" id="KW-0201">Cytochrome c-type biogenesis</keyword>
<dbReference type="InterPro" id="IPR013740">
    <property type="entry name" value="Redoxin"/>
</dbReference>
<proteinExistence type="predicted"/>
<evidence type="ECO:0000256" key="4">
    <source>
        <dbReference type="ARBA" id="ARBA00023284"/>
    </source>
</evidence>
<keyword evidence="5" id="KW-1133">Transmembrane helix</keyword>
<dbReference type="CDD" id="cd02966">
    <property type="entry name" value="TlpA_like_family"/>
    <property type="match status" value="1"/>
</dbReference>
<keyword evidence="5" id="KW-0812">Transmembrane</keyword>
<organism evidence="7 8">
    <name type="scientific">Sphingomonas kaistensis</name>
    <dbReference type="NCBI Taxonomy" id="298708"/>
    <lineage>
        <taxon>Bacteria</taxon>
        <taxon>Pseudomonadati</taxon>
        <taxon>Pseudomonadota</taxon>
        <taxon>Alphaproteobacteria</taxon>
        <taxon>Sphingomonadales</taxon>
        <taxon>Sphingomonadaceae</taxon>
        <taxon>Sphingomonas</taxon>
    </lineage>
</organism>
<dbReference type="Proteomes" id="UP001382935">
    <property type="component" value="Chromosome"/>
</dbReference>
<protein>
    <submittedName>
        <fullName evidence="7">TlpA disulfide reductase family protein</fullName>
    </submittedName>
</protein>
<sequence length="270" mass="28846">MSFPQAVEIGPLLLATDRVLALVLISVFLLIAIMVSKRADESAEGAGWWALVTGLVAARLGYAIINWEAFAVEPASILAFWQGGFSLVAGVAAAVLVTLWKLRLRPSSLLMAGAILMLSGAYIGSSQLLTPAPRPFPAGIAVQKLAGESLDLSKLRGQPMVINLWASWCLPCRREMPMMVDVASTSSVPILLVNSGEERAVAEEFLWVNRLPPSAVYLDTTASLAAAIEAGGYPATVFVNAAGEIKTVHVGELSRAMLTSELRHLEQRDH</sequence>
<dbReference type="InterPro" id="IPR036249">
    <property type="entry name" value="Thioredoxin-like_sf"/>
</dbReference>
<keyword evidence="8" id="KW-1185">Reference proteome</keyword>
<name>A0ABZ2FZY9_9SPHN</name>
<keyword evidence="5" id="KW-0472">Membrane</keyword>
<dbReference type="InterPro" id="IPR001640">
    <property type="entry name" value="Lgt"/>
</dbReference>
<evidence type="ECO:0000313" key="7">
    <source>
        <dbReference type="EMBL" id="WWM70407.1"/>
    </source>
</evidence>
<accession>A0ABZ2FZY9</accession>
<dbReference type="Pfam" id="PF08534">
    <property type="entry name" value="Redoxin"/>
    <property type="match status" value="1"/>
</dbReference>
<feature type="transmembrane region" description="Helical" evidence="5">
    <location>
        <begin position="12"/>
        <end position="35"/>
    </location>
</feature>
<dbReference type="Gene3D" id="3.40.30.10">
    <property type="entry name" value="Glutaredoxin"/>
    <property type="match status" value="1"/>
</dbReference>
<feature type="transmembrane region" description="Helical" evidence="5">
    <location>
        <begin position="47"/>
        <end position="65"/>
    </location>
</feature>
<gene>
    <name evidence="7" type="ORF">V6R86_06890</name>
</gene>
<feature type="transmembrane region" description="Helical" evidence="5">
    <location>
        <begin position="77"/>
        <end position="100"/>
    </location>
</feature>
<feature type="domain" description="Thioredoxin" evidence="6">
    <location>
        <begin position="130"/>
        <end position="263"/>
    </location>
</feature>
<dbReference type="Pfam" id="PF01790">
    <property type="entry name" value="LGT"/>
    <property type="match status" value="1"/>
</dbReference>
<dbReference type="PANTHER" id="PTHR42852">
    <property type="entry name" value="THIOL:DISULFIDE INTERCHANGE PROTEIN DSBE"/>
    <property type="match status" value="1"/>
</dbReference>
<dbReference type="EMBL" id="CP145607">
    <property type="protein sequence ID" value="WWM70407.1"/>
    <property type="molecule type" value="Genomic_DNA"/>
</dbReference>
<evidence type="ECO:0000259" key="6">
    <source>
        <dbReference type="PROSITE" id="PS51352"/>
    </source>
</evidence>
<keyword evidence="4" id="KW-0676">Redox-active center</keyword>
<feature type="transmembrane region" description="Helical" evidence="5">
    <location>
        <begin position="107"/>
        <end position="125"/>
    </location>
</feature>
<dbReference type="RefSeq" id="WP_338503146.1">
    <property type="nucleotide sequence ID" value="NZ_CP145607.1"/>
</dbReference>
<evidence type="ECO:0000256" key="2">
    <source>
        <dbReference type="ARBA" id="ARBA00022748"/>
    </source>
</evidence>
<dbReference type="PROSITE" id="PS51352">
    <property type="entry name" value="THIOREDOXIN_2"/>
    <property type="match status" value="1"/>
</dbReference>
<evidence type="ECO:0000256" key="5">
    <source>
        <dbReference type="SAM" id="Phobius"/>
    </source>
</evidence>
<dbReference type="InterPro" id="IPR050553">
    <property type="entry name" value="Thioredoxin_ResA/DsbE_sf"/>
</dbReference>
<comment type="subcellular location">
    <subcellularLocation>
        <location evidence="1">Cell envelope</location>
    </subcellularLocation>
</comment>
<dbReference type="InterPro" id="IPR013766">
    <property type="entry name" value="Thioredoxin_domain"/>
</dbReference>
<dbReference type="SUPFAM" id="SSF52833">
    <property type="entry name" value="Thioredoxin-like"/>
    <property type="match status" value="1"/>
</dbReference>
<dbReference type="PANTHER" id="PTHR42852:SF6">
    <property type="entry name" value="THIOL:DISULFIDE INTERCHANGE PROTEIN DSBE"/>
    <property type="match status" value="1"/>
</dbReference>
<evidence type="ECO:0000256" key="3">
    <source>
        <dbReference type="ARBA" id="ARBA00023157"/>
    </source>
</evidence>
<dbReference type="InterPro" id="IPR017937">
    <property type="entry name" value="Thioredoxin_CS"/>
</dbReference>